<evidence type="ECO:0000313" key="2">
    <source>
        <dbReference type="Proteomes" id="UP000468707"/>
    </source>
</evidence>
<protein>
    <submittedName>
        <fullName evidence="1">Uncharacterized protein</fullName>
    </submittedName>
</protein>
<dbReference type="EMBL" id="JAAAMI010000001">
    <property type="protein sequence ID" value="NDV41863.1"/>
    <property type="molecule type" value="Genomic_DNA"/>
</dbReference>
<keyword evidence="2" id="KW-1185">Reference proteome</keyword>
<dbReference type="AlphaFoldDB" id="A0A6I5KN80"/>
<proteinExistence type="predicted"/>
<dbReference type="PROSITE" id="PS51257">
    <property type="entry name" value="PROKAR_LIPOPROTEIN"/>
    <property type="match status" value="1"/>
</dbReference>
<organism evidence="1 2">
    <name type="scientific">Flagellimonas sediminis</name>
    <dbReference type="NCBI Taxonomy" id="2696468"/>
    <lineage>
        <taxon>Bacteria</taxon>
        <taxon>Pseudomonadati</taxon>
        <taxon>Bacteroidota</taxon>
        <taxon>Flavobacteriia</taxon>
        <taxon>Flavobacteriales</taxon>
        <taxon>Flavobacteriaceae</taxon>
        <taxon>Flagellimonas</taxon>
    </lineage>
</organism>
<dbReference type="Proteomes" id="UP000468707">
    <property type="component" value="Unassembled WGS sequence"/>
</dbReference>
<comment type="caution">
    <text evidence="1">The sequence shown here is derived from an EMBL/GenBank/DDBJ whole genome shotgun (WGS) entry which is preliminary data.</text>
</comment>
<accession>A0A6I5KN80</accession>
<reference evidence="1 2" key="1">
    <citation type="submission" date="2020-01" db="EMBL/GenBank/DDBJ databases">
        <title>Muricauda sediminis sp.nov. 40Bstr401.</title>
        <authorList>
            <person name="Xue Z."/>
            <person name="Zhu S."/>
            <person name="Ren N."/>
            <person name="Chen T."/>
            <person name="Chen X."/>
            <person name="Chen J."/>
            <person name="Yang J."/>
        </authorList>
    </citation>
    <scope>NUCLEOTIDE SEQUENCE [LARGE SCALE GENOMIC DNA]</scope>
    <source>
        <strain evidence="1 2">40Bstr401</strain>
    </source>
</reference>
<gene>
    <name evidence="1" type="ORF">GTK07_00880</name>
</gene>
<evidence type="ECO:0000313" key="1">
    <source>
        <dbReference type="EMBL" id="NDV41863.1"/>
    </source>
</evidence>
<dbReference type="RefSeq" id="WP_163631942.1">
    <property type="nucleotide sequence ID" value="NZ_JAAAMI010000001.1"/>
</dbReference>
<name>A0A6I5KN80_9FLAO</name>
<sequence>MKKLTMHFIAILIGLSMLSCDPEESFYIDLYQRVFENATNVDVTIVYHSLDSTDEKSDTLRLKANSKMAANFTSSVSSDGVKDGNSKLIIERNVGIYYDHINNYGKFELFVGDELKKEWIGPPSYLGNELNSPYNYDSWSILKYDKPIRDGDYFMYGEIVFTVSNEDIGN</sequence>